<gene>
    <name evidence="2" type="ORF">AVDCRST_MAG57-1027</name>
</gene>
<protein>
    <submittedName>
        <fullName evidence="2">Uncharacterized protein</fullName>
    </submittedName>
</protein>
<sequence>WFPAGTATPRAAPATHAPATPWAAPCPTAPWARTGRRKESCASRHGLSPRRRSCWTPAAPSTRTRCSRTPGSPRPKPSASCGAAWHSSRSGSPTPHGATPAERRRCWIAERAPSAPTWPRRTGSTSRGWSGGRGHWRPTRPRNVPSTCGRPGWRSRALADCRKAEETSRR</sequence>
<accession>A0A6J4HMK9</accession>
<feature type="non-terminal residue" evidence="2">
    <location>
        <position position="170"/>
    </location>
</feature>
<evidence type="ECO:0000313" key="2">
    <source>
        <dbReference type="EMBL" id="CAA9228452.1"/>
    </source>
</evidence>
<organism evidence="2">
    <name type="scientific">uncultured Blastococcus sp</name>
    <dbReference type="NCBI Taxonomy" id="217144"/>
    <lineage>
        <taxon>Bacteria</taxon>
        <taxon>Bacillati</taxon>
        <taxon>Actinomycetota</taxon>
        <taxon>Actinomycetes</taxon>
        <taxon>Geodermatophilales</taxon>
        <taxon>Geodermatophilaceae</taxon>
        <taxon>Blastococcus</taxon>
        <taxon>environmental samples</taxon>
    </lineage>
</organism>
<feature type="compositionally biased region" description="Basic and acidic residues" evidence="1">
    <location>
        <begin position="157"/>
        <end position="170"/>
    </location>
</feature>
<feature type="non-terminal residue" evidence="2">
    <location>
        <position position="1"/>
    </location>
</feature>
<feature type="region of interest" description="Disordered" evidence="1">
    <location>
        <begin position="1"/>
        <end position="170"/>
    </location>
</feature>
<name>A0A6J4HMK9_9ACTN</name>
<reference evidence="2" key="1">
    <citation type="submission" date="2020-02" db="EMBL/GenBank/DDBJ databases">
        <authorList>
            <person name="Meier V. D."/>
        </authorList>
    </citation>
    <scope>NUCLEOTIDE SEQUENCE</scope>
    <source>
        <strain evidence="2">AVDCRST_MAG57</strain>
    </source>
</reference>
<evidence type="ECO:0000256" key="1">
    <source>
        <dbReference type="SAM" id="MobiDB-lite"/>
    </source>
</evidence>
<proteinExistence type="predicted"/>
<dbReference type="AlphaFoldDB" id="A0A6J4HMK9"/>
<feature type="compositionally biased region" description="Polar residues" evidence="1">
    <location>
        <begin position="59"/>
        <end position="70"/>
    </location>
</feature>
<dbReference type="EMBL" id="CADCTI010000087">
    <property type="protein sequence ID" value="CAA9228452.1"/>
    <property type="molecule type" value="Genomic_DNA"/>
</dbReference>
<feature type="compositionally biased region" description="Low complexity" evidence="1">
    <location>
        <begin position="1"/>
        <end position="33"/>
    </location>
</feature>